<dbReference type="EMBL" id="BMAW01068436">
    <property type="protein sequence ID" value="GFT64398.1"/>
    <property type="molecule type" value="Genomic_DNA"/>
</dbReference>
<protein>
    <submittedName>
        <fullName evidence="1">Uncharacterized protein</fullName>
    </submittedName>
</protein>
<organism evidence="1 2">
    <name type="scientific">Nephila pilipes</name>
    <name type="common">Giant wood spider</name>
    <name type="synonym">Nephila maculata</name>
    <dbReference type="NCBI Taxonomy" id="299642"/>
    <lineage>
        <taxon>Eukaryota</taxon>
        <taxon>Metazoa</taxon>
        <taxon>Ecdysozoa</taxon>
        <taxon>Arthropoda</taxon>
        <taxon>Chelicerata</taxon>
        <taxon>Arachnida</taxon>
        <taxon>Araneae</taxon>
        <taxon>Araneomorphae</taxon>
        <taxon>Entelegynae</taxon>
        <taxon>Araneoidea</taxon>
        <taxon>Nephilidae</taxon>
        <taxon>Nephila</taxon>
    </lineage>
</organism>
<dbReference type="AlphaFoldDB" id="A0A8X6PD66"/>
<dbReference type="Proteomes" id="UP000887013">
    <property type="component" value="Unassembled WGS sequence"/>
</dbReference>
<gene>
    <name evidence="1" type="ORF">NPIL_619311</name>
</gene>
<accession>A0A8X6PD66</accession>
<evidence type="ECO:0000313" key="1">
    <source>
        <dbReference type="EMBL" id="GFT64398.1"/>
    </source>
</evidence>
<keyword evidence="2" id="KW-1185">Reference proteome</keyword>
<proteinExistence type="predicted"/>
<comment type="caution">
    <text evidence="1">The sequence shown here is derived from an EMBL/GenBank/DDBJ whole genome shotgun (WGS) entry which is preliminary data.</text>
</comment>
<reference evidence="1" key="1">
    <citation type="submission" date="2020-08" db="EMBL/GenBank/DDBJ databases">
        <title>Multicomponent nature underlies the extraordinary mechanical properties of spider dragline silk.</title>
        <authorList>
            <person name="Kono N."/>
            <person name="Nakamura H."/>
            <person name="Mori M."/>
            <person name="Yoshida Y."/>
            <person name="Ohtoshi R."/>
            <person name="Malay A.D."/>
            <person name="Moran D.A.P."/>
            <person name="Tomita M."/>
            <person name="Numata K."/>
            <person name="Arakawa K."/>
        </authorList>
    </citation>
    <scope>NUCLEOTIDE SEQUENCE</scope>
</reference>
<name>A0A8X6PD66_NEPPI</name>
<evidence type="ECO:0000313" key="2">
    <source>
        <dbReference type="Proteomes" id="UP000887013"/>
    </source>
</evidence>
<sequence>MVRASFIAKSSMVKLDAIIPVLILCLWVLPSGWAKKTLAPTQLRDLSEEPSVQATAMLSFESKFMVSIPFCLRTLGFSFLELGCNRFNQNLVFPDGIFGMLDSGR</sequence>